<feature type="domain" description="Condensation" evidence="1">
    <location>
        <begin position="86"/>
        <end position="287"/>
    </location>
</feature>
<proteinExistence type="predicted"/>
<comment type="caution">
    <text evidence="2">The sequence shown here is derived from an EMBL/GenBank/DDBJ whole genome shotgun (WGS) entry which is preliminary data.</text>
</comment>
<dbReference type="RefSeq" id="WP_044010283.1">
    <property type="nucleotide sequence ID" value="NZ_AWTT01000009.1"/>
</dbReference>
<accession>A0A0D1AAT8</accession>
<dbReference type="Proteomes" id="UP000032279">
    <property type="component" value="Unassembled WGS sequence"/>
</dbReference>
<keyword evidence="3" id="KW-1185">Reference proteome</keyword>
<dbReference type="EMBL" id="AWTT01000009">
    <property type="protein sequence ID" value="KIS03831.1"/>
    <property type="molecule type" value="Genomic_DNA"/>
</dbReference>
<dbReference type="GO" id="GO:0008610">
    <property type="term" value="P:lipid biosynthetic process"/>
    <property type="evidence" value="ECO:0007669"/>
    <property type="project" value="UniProtKB-ARBA"/>
</dbReference>
<dbReference type="PANTHER" id="PTHR28037">
    <property type="entry name" value="ALCOHOL O-ACETYLTRANSFERASE 1-RELATED"/>
    <property type="match status" value="1"/>
</dbReference>
<gene>
    <name evidence="2" type="ORF">WDC_0572</name>
</gene>
<reference evidence="2 3" key="1">
    <citation type="submission" date="2013-08" db="EMBL/GenBank/DDBJ databases">
        <title>Lactobacillus wasatchii sp. WDC04, a late gas producing bacteria isolated from aged chedder cheese.</title>
        <authorList>
            <person name="Oberg C.J."/>
            <person name="Culumber M."/>
            <person name="McMahon D.J."/>
            <person name="Broadbent J.R."/>
            <person name="Oberg T.S."/>
            <person name="Ortaki F."/>
        </authorList>
    </citation>
    <scope>NUCLEOTIDE SEQUENCE [LARGE SCALE GENOMIC DNA]</scope>
    <source>
        <strain evidence="2 3">WDC04</strain>
    </source>
</reference>
<evidence type="ECO:0000313" key="3">
    <source>
        <dbReference type="Proteomes" id="UP000032279"/>
    </source>
</evidence>
<dbReference type="SUPFAM" id="SSF52777">
    <property type="entry name" value="CoA-dependent acyltransferases"/>
    <property type="match status" value="2"/>
</dbReference>
<dbReference type="STRING" id="1335616.WDC_0572"/>
<dbReference type="PANTHER" id="PTHR28037:SF1">
    <property type="entry name" value="ALCOHOL O-ACETYLTRANSFERASE 1-RELATED"/>
    <property type="match status" value="1"/>
</dbReference>
<dbReference type="PATRIC" id="fig|1335616.4.peg.573"/>
<dbReference type="InterPro" id="IPR052058">
    <property type="entry name" value="Alcohol_O-acetyltransferase"/>
</dbReference>
<dbReference type="OrthoDB" id="7321121at2"/>
<dbReference type="Gene3D" id="3.30.559.10">
    <property type="entry name" value="Chloramphenicol acetyltransferase-like domain"/>
    <property type="match status" value="1"/>
</dbReference>
<dbReference type="Pfam" id="PF00668">
    <property type="entry name" value="Condensation"/>
    <property type="match status" value="1"/>
</dbReference>
<dbReference type="InterPro" id="IPR023213">
    <property type="entry name" value="CAT-like_dom_sf"/>
</dbReference>
<name>A0A0D1AAT8_9LACO</name>
<protein>
    <submittedName>
        <fullName evidence="2">NRPS condensation domain like protein</fullName>
    </submittedName>
</protein>
<dbReference type="AlphaFoldDB" id="A0A0D1AAT8"/>
<organism evidence="2 3">
    <name type="scientific">Paucilactobacillus wasatchensis</name>
    <dbReference type="NCBI Taxonomy" id="1335616"/>
    <lineage>
        <taxon>Bacteria</taxon>
        <taxon>Bacillati</taxon>
        <taxon>Bacillota</taxon>
        <taxon>Bacilli</taxon>
        <taxon>Lactobacillales</taxon>
        <taxon>Lactobacillaceae</taxon>
        <taxon>Paucilactobacillus</taxon>
    </lineage>
</organism>
<dbReference type="InterPro" id="IPR001242">
    <property type="entry name" value="Condensation_dom"/>
</dbReference>
<evidence type="ECO:0000313" key="2">
    <source>
        <dbReference type="EMBL" id="KIS03831.1"/>
    </source>
</evidence>
<dbReference type="Gene3D" id="3.30.559.30">
    <property type="entry name" value="Nonribosomal peptide synthetase, condensation domain"/>
    <property type="match status" value="1"/>
</dbReference>
<evidence type="ECO:0000259" key="1">
    <source>
        <dbReference type="Pfam" id="PF00668"/>
    </source>
</evidence>
<sequence length="410" mass="46255">MAIYAGEPLNILHTIGLDHLYPIIRCEIKFDQQLDRGRFSDALTAVAKVVPEILCKYQLATNSWETVTDDVDDLIHYNISRPDVDAKSFDLMNEPQLRIYWNTVNNQDHLIFYVSHILTDGAGCKQLLYLLAKAYSVGLQSIAKVTNRQDVDWLMTLIKQRKQATKRGTDHPTTPLVLPELVETTPVTSLVGSVKLKAQTVSQLVSAAHQKNVTLNDIFMAAFGRTIQRYGDAPTISLACPTDMRQFIAQPQPNTVRVANHTSRYNLSVESELDDPFEKLVTQVHQGMAINKANHQCFDSISDLLEKYEKYPLDKLQQIVEDNYHVREIAYTNFGIIDHKQLVFDGAAITDVTMTGSFRRAPMFQIAVATFNNQTSLSFNMDGTKTEYDFGMALARNMADLIDIFALQAK</sequence>
<dbReference type="GO" id="GO:0003824">
    <property type="term" value="F:catalytic activity"/>
    <property type="evidence" value="ECO:0007669"/>
    <property type="project" value="InterPro"/>
</dbReference>